<evidence type="ECO:0000313" key="3">
    <source>
        <dbReference type="Proteomes" id="UP000504634"/>
    </source>
</evidence>
<dbReference type="Proteomes" id="UP000504634">
    <property type="component" value="Unplaced"/>
</dbReference>
<evidence type="ECO:0000256" key="1">
    <source>
        <dbReference type="SAM" id="MobiDB-lite"/>
    </source>
</evidence>
<feature type="transmembrane region" description="Helical" evidence="2">
    <location>
        <begin position="470"/>
        <end position="490"/>
    </location>
</feature>
<proteinExistence type="predicted"/>
<feature type="region of interest" description="Disordered" evidence="1">
    <location>
        <begin position="416"/>
        <end position="439"/>
    </location>
</feature>
<dbReference type="GeneID" id="115629225"/>
<gene>
    <name evidence="4" type="primary">LOC115629225</name>
</gene>
<accession>A0A6J2TY88</accession>
<protein>
    <submittedName>
        <fullName evidence="4">Uncharacterized protein LOC115629225 isoform X1</fullName>
    </submittedName>
</protein>
<evidence type="ECO:0000313" key="4">
    <source>
        <dbReference type="RefSeq" id="XP_030381496.1"/>
    </source>
</evidence>
<sequence length="506" mass="57292">MGNKGSKIGAYARNDRWLQINTLDMLRASNEMQQMTKKLHSVSKDYGELCMCWRQALSRAMEHLKHGRLSSVKMVKATTGVPSDTHMATTDQCLNEVGTNIGLNLKQPLKLRCCKCWFPLVSQLEEIPCTAESSTKHPNNAPLGACKNGKHEGALERDVSITWEPSWTFQSSITNTECQKSLSSIGKQLVDCVARMQTTVDDDNPTYTSKETRRPSSFDKALSYRCFLKSLRQYEEMLSFMYRRTHLVEQACDISYLMFIVHDLIEECEKTFSEDALTQRSEKYVVSELFGASARQDGWDDIFSSAVNETNMHKISSENFIDDSVPGSCTADEKPDIADNEEEPDFEKTTDLPSEAGVKGVPFVNVDIEPNAADTARWTTSLKGFAKFAASAVKKNTNILRKFQYFSLYSGQEKSNQEPLNSVEGAEESDDQPDANINSARDCCSLRPIMTEPTVMRWPRSSRLETALETARHVTAILFLFCLLLVNIFFEEERCVDMRNCMRNRR</sequence>
<reference evidence="4" key="1">
    <citation type="submission" date="2025-08" db="UniProtKB">
        <authorList>
            <consortium name="RefSeq"/>
        </authorList>
    </citation>
    <scope>IDENTIFICATION</scope>
    <source>
        <strain evidence="4">11010-0011.00</strain>
        <tissue evidence="4">Whole body</tissue>
    </source>
</reference>
<keyword evidence="2" id="KW-0812">Transmembrane</keyword>
<dbReference type="AlphaFoldDB" id="A0A6J2TY88"/>
<keyword evidence="2" id="KW-1133">Transmembrane helix</keyword>
<name>A0A6J2TY88_DROLE</name>
<dbReference type="RefSeq" id="XP_030381496.1">
    <property type="nucleotide sequence ID" value="XM_030525636.1"/>
</dbReference>
<keyword evidence="2" id="KW-0472">Membrane</keyword>
<organism evidence="3 4">
    <name type="scientific">Drosophila lebanonensis</name>
    <name type="common">Fruit fly</name>
    <name type="synonym">Scaptodrosophila lebanonensis</name>
    <dbReference type="NCBI Taxonomy" id="7225"/>
    <lineage>
        <taxon>Eukaryota</taxon>
        <taxon>Metazoa</taxon>
        <taxon>Ecdysozoa</taxon>
        <taxon>Arthropoda</taxon>
        <taxon>Hexapoda</taxon>
        <taxon>Insecta</taxon>
        <taxon>Pterygota</taxon>
        <taxon>Neoptera</taxon>
        <taxon>Endopterygota</taxon>
        <taxon>Diptera</taxon>
        <taxon>Brachycera</taxon>
        <taxon>Muscomorpha</taxon>
        <taxon>Ephydroidea</taxon>
        <taxon>Drosophilidae</taxon>
        <taxon>Scaptodrosophila</taxon>
    </lineage>
</organism>
<evidence type="ECO:0000256" key="2">
    <source>
        <dbReference type="SAM" id="Phobius"/>
    </source>
</evidence>
<feature type="region of interest" description="Disordered" evidence="1">
    <location>
        <begin position="326"/>
        <end position="354"/>
    </location>
</feature>
<keyword evidence="3" id="KW-1185">Reference proteome</keyword>